<evidence type="ECO:0008006" key="5">
    <source>
        <dbReference type="Google" id="ProtNLM"/>
    </source>
</evidence>
<evidence type="ECO:0000313" key="4">
    <source>
        <dbReference type="Proteomes" id="UP001617427"/>
    </source>
</evidence>
<feature type="compositionally biased region" description="Basic and acidic residues" evidence="1">
    <location>
        <begin position="59"/>
        <end position="89"/>
    </location>
</feature>
<dbReference type="EMBL" id="JBIUZV010000005">
    <property type="protein sequence ID" value="MFJ3046357.1"/>
    <property type="molecule type" value="Genomic_DNA"/>
</dbReference>
<evidence type="ECO:0000256" key="1">
    <source>
        <dbReference type="SAM" id="MobiDB-lite"/>
    </source>
</evidence>
<evidence type="ECO:0000313" key="3">
    <source>
        <dbReference type="EMBL" id="MFJ3046357.1"/>
    </source>
</evidence>
<dbReference type="RefSeq" id="WP_402700417.1">
    <property type="nucleotide sequence ID" value="NZ_JBIUZV010000005.1"/>
</dbReference>
<keyword evidence="2" id="KW-0812">Transmembrane</keyword>
<organism evidence="3 4">
    <name type="scientific">Herbaspirillum chlorophenolicum</name>
    <dbReference type="NCBI Taxonomy" id="211589"/>
    <lineage>
        <taxon>Bacteria</taxon>
        <taxon>Pseudomonadati</taxon>
        <taxon>Pseudomonadota</taxon>
        <taxon>Betaproteobacteria</taxon>
        <taxon>Burkholderiales</taxon>
        <taxon>Oxalobacteraceae</taxon>
        <taxon>Herbaspirillum</taxon>
    </lineage>
</organism>
<keyword evidence="4" id="KW-1185">Reference proteome</keyword>
<keyword evidence="2" id="KW-0472">Membrane</keyword>
<dbReference type="Proteomes" id="UP001617427">
    <property type="component" value="Unassembled WGS sequence"/>
</dbReference>
<evidence type="ECO:0000256" key="2">
    <source>
        <dbReference type="SAM" id="Phobius"/>
    </source>
</evidence>
<comment type="caution">
    <text evidence="3">The sequence shown here is derived from an EMBL/GenBank/DDBJ whole genome shotgun (WGS) entry which is preliminary data.</text>
</comment>
<protein>
    <recommendedName>
        <fullName evidence="5">Transmembrane protein</fullName>
    </recommendedName>
</protein>
<sequence length="89" mass="10183">MYIVAIAWLYVVFMMSITEQSAVAGVTTFLLYGVFPLTVVLYLMGTPQRKRNRQKREKMKAARKEESANDEHAECESKKTEDSANHPAR</sequence>
<gene>
    <name evidence="3" type="ORF">ACIPEN_11025</name>
</gene>
<feature type="transmembrane region" description="Helical" evidence="2">
    <location>
        <begin position="22"/>
        <end position="45"/>
    </location>
</feature>
<feature type="region of interest" description="Disordered" evidence="1">
    <location>
        <begin position="50"/>
        <end position="89"/>
    </location>
</feature>
<proteinExistence type="predicted"/>
<reference evidence="3 4" key="1">
    <citation type="submission" date="2024-10" db="EMBL/GenBank/DDBJ databases">
        <title>The Natural Products Discovery Center: Release of the First 8490 Sequenced Strains for Exploring Actinobacteria Biosynthetic Diversity.</title>
        <authorList>
            <person name="Kalkreuter E."/>
            <person name="Kautsar S.A."/>
            <person name="Yang D."/>
            <person name="Bader C.D."/>
            <person name="Teijaro C.N."/>
            <person name="Fluegel L."/>
            <person name="Davis C.M."/>
            <person name="Simpson J.R."/>
            <person name="Lauterbach L."/>
            <person name="Steele A.D."/>
            <person name="Gui C."/>
            <person name="Meng S."/>
            <person name="Li G."/>
            <person name="Viehrig K."/>
            <person name="Ye F."/>
            <person name="Su P."/>
            <person name="Kiefer A.F."/>
            <person name="Nichols A."/>
            <person name="Cepeda A.J."/>
            <person name="Yan W."/>
            <person name="Fan B."/>
            <person name="Jiang Y."/>
            <person name="Adhikari A."/>
            <person name="Zheng C.-J."/>
            <person name="Schuster L."/>
            <person name="Cowan T.M."/>
            <person name="Smanski M.J."/>
            <person name="Chevrette M.G."/>
            <person name="De Carvalho L.P.S."/>
            <person name="Shen B."/>
        </authorList>
    </citation>
    <scope>NUCLEOTIDE SEQUENCE [LARGE SCALE GENOMIC DNA]</scope>
    <source>
        <strain evidence="3 4">NPDC087045</strain>
    </source>
</reference>
<keyword evidence="2" id="KW-1133">Transmembrane helix</keyword>
<name>A0ABW8EZ98_9BURK</name>
<accession>A0ABW8EZ98</accession>